<name>A0A1H8DYV5_9SPHI</name>
<dbReference type="SUPFAM" id="SSF48452">
    <property type="entry name" value="TPR-like"/>
    <property type="match status" value="1"/>
</dbReference>
<evidence type="ECO:0000313" key="1">
    <source>
        <dbReference type="EMBL" id="SEN12393.1"/>
    </source>
</evidence>
<reference evidence="2" key="1">
    <citation type="submission" date="2016-10" db="EMBL/GenBank/DDBJ databases">
        <authorList>
            <person name="Varghese N."/>
            <person name="Submissions S."/>
        </authorList>
    </citation>
    <scope>NUCLEOTIDE SEQUENCE [LARGE SCALE GENOMIC DNA]</scope>
    <source>
        <strain evidence="2">Gh-48</strain>
    </source>
</reference>
<sequence length="209" mass="24071">MRYFLLIILCSVGFNASAQWYYKPFNKRTRSPQMAYAQNHSIKRLPPPTVAKVKIPPTIIEHTPYVMAMIEESVMRTAQHNMRFHVYNAASYNFSDLAQMYMKQNRLAEAKWFLLQSITISRQQNDDRHTIANLLDLAAVKADYGDYAQAKQDLAEARQLAISRGLTYDLATVEKKTRYLQDNKFKTPHSETRFAETADAGTITKPVNK</sequence>
<organism evidence="1 2">
    <name type="scientific">Mucilaginibacter gossypiicola</name>
    <dbReference type="NCBI Taxonomy" id="551995"/>
    <lineage>
        <taxon>Bacteria</taxon>
        <taxon>Pseudomonadati</taxon>
        <taxon>Bacteroidota</taxon>
        <taxon>Sphingobacteriia</taxon>
        <taxon>Sphingobacteriales</taxon>
        <taxon>Sphingobacteriaceae</taxon>
        <taxon>Mucilaginibacter</taxon>
    </lineage>
</organism>
<dbReference type="Gene3D" id="1.25.40.10">
    <property type="entry name" value="Tetratricopeptide repeat domain"/>
    <property type="match status" value="1"/>
</dbReference>
<dbReference type="OrthoDB" id="789253at2"/>
<dbReference type="RefSeq" id="WP_091209766.1">
    <property type="nucleotide sequence ID" value="NZ_FOCL01000002.1"/>
</dbReference>
<dbReference type="InterPro" id="IPR011990">
    <property type="entry name" value="TPR-like_helical_dom_sf"/>
</dbReference>
<evidence type="ECO:0000313" key="2">
    <source>
        <dbReference type="Proteomes" id="UP000198942"/>
    </source>
</evidence>
<dbReference type="STRING" id="551995.SAMN05192574_102518"/>
<proteinExistence type="predicted"/>
<gene>
    <name evidence="1" type="ORF">SAMN05192574_102518</name>
</gene>
<accession>A0A1H8DYV5</accession>
<dbReference type="AlphaFoldDB" id="A0A1H8DYV5"/>
<dbReference type="EMBL" id="FOCL01000002">
    <property type="protein sequence ID" value="SEN12393.1"/>
    <property type="molecule type" value="Genomic_DNA"/>
</dbReference>
<protein>
    <submittedName>
        <fullName evidence="1">Uncharacterized protein</fullName>
    </submittedName>
</protein>
<dbReference type="Proteomes" id="UP000198942">
    <property type="component" value="Unassembled WGS sequence"/>
</dbReference>
<keyword evidence="2" id="KW-1185">Reference proteome</keyword>